<evidence type="ECO:0000313" key="1">
    <source>
        <dbReference type="EMBL" id="KJF71170.1"/>
    </source>
</evidence>
<dbReference type="RefSeq" id="WP_045022704.1">
    <property type="nucleotide sequence ID" value="NZ_CP166105.1"/>
</dbReference>
<dbReference type="EMBL" id="JWIT01000020">
    <property type="protein sequence ID" value="KJF71170.1"/>
    <property type="molecule type" value="Genomic_DNA"/>
</dbReference>
<sequence length="69" mass="7880">MFLRLDCAENKAEAKTCQAKMARIQPPFRQAALRITDHHDRHQIKGDWHQPRLGLFVGTVAGTRDISLI</sequence>
<gene>
    <name evidence="1" type="ORF">RP75_22250</name>
</gene>
<keyword evidence="2" id="KW-1185">Reference proteome</keyword>
<proteinExistence type="predicted"/>
<reference evidence="1 2" key="1">
    <citation type="submission" date="2014-12" db="EMBL/GenBank/DDBJ databases">
        <authorList>
            <person name="Kuzmanovic N."/>
            <person name="Pulawska J."/>
            <person name="Obradovic A."/>
        </authorList>
    </citation>
    <scope>NUCLEOTIDE SEQUENCE [LARGE SCALE GENOMIC DNA]</scope>
    <source>
        <strain evidence="1 2">KFB 330</strain>
    </source>
</reference>
<evidence type="ECO:0000313" key="2">
    <source>
        <dbReference type="Proteomes" id="UP000032564"/>
    </source>
</evidence>
<name>A0ABR5D277_9HYPH</name>
<accession>A0ABR5D277</accession>
<protein>
    <submittedName>
        <fullName evidence="1">Uncharacterized protein</fullName>
    </submittedName>
</protein>
<dbReference type="Proteomes" id="UP000032564">
    <property type="component" value="Unassembled WGS sequence"/>
</dbReference>
<organism evidence="1 2">
    <name type="scientific">Agrobacterium arsenijevicii</name>
    <dbReference type="NCBI Taxonomy" id="1585697"/>
    <lineage>
        <taxon>Bacteria</taxon>
        <taxon>Pseudomonadati</taxon>
        <taxon>Pseudomonadota</taxon>
        <taxon>Alphaproteobacteria</taxon>
        <taxon>Hyphomicrobiales</taxon>
        <taxon>Rhizobiaceae</taxon>
        <taxon>Rhizobium/Agrobacterium group</taxon>
        <taxon>Agrobacterium</taxon>
    </lineage>
</organism>
<comment type="caution">
    <text evidence="1">The sequence shown here is derived from an EMBL/GenBank/DDBJ whole genome shotgun (WGS) entry which is preliminary data.</text>
</comment>